<proteinExistence type="predicted"/>
<organism evidence="1 2">
    <name type="scientific">Croceicoccus marinus</name>
    <dbReference type="NCBI Taxonomy" id="450378"/>
    <lineage>
        <taxon>Bacteria</taxon>
        <taxon>Pseudomonadati</taxon>
        <taxon>Pseudomonadota</taxon>
        <taxon>Alphaproteobacteria</taxon>
        <taxon>Sphingomonadales</taxon>
        <taxon>Erythrobacteraceae</taxon>
        <taxon>Croceicoccus</taxon>
    </lineage>
</organism>
<dbReference type="EMBL" id="CP019604">
    <property type="protein sequence ID" value="ARU18296.1"/>
    <property type="molecule type" value="Genomic_DNA"/>
</dbReference>
<dbReference type="Proteomes" id="UP000195807">
    <property type="component" value="Plasmid pCME4A9II"/>
</dbReference>
<dbReference type="OrthoDB" id="5422561at2"/>
<protein>
    <submittedName>
        <fullName evidence="1">Uncharacterized protein</fullName>
    </submittedName>
</protein>
<evidence type="ECO:0000313" key="1">
    <source>
        <dbReference type="EMBL" id="ARU18296.1"/>
    </source>
</evidence>
<name>A0A217EYT9_9SPHN</name>
<dbReference type="InterPro" id="IPR021831">
    <property type="entry name" value="ParD-like"/>
</dbReference>
<geneLocation type="plasmid" evidence="2">
    <name>pcme4a9ii</name>
</geneLocation>
<keyword evidence="1" id="KW-0614">Plasmid</keyword>
<dbReference type="RefSeq" id="WP_066850821.1">
    <property type="nucleotide sequence ID" value="NZ_CP019604.1"/>
</dbReference>
<dbReference type="Pfam" id="PF11903">
    <property type="entry name" value="ParD_like"/>
    <property type="match status" value="1"/>
</dbReference>
<dbReference type="AlphaFoldDB" id="A0A217EYT9"/>
<sequence>MAKSIKIADELFETVQASSQAFSRTLAGQVSHYIRIGQAVESLLSHDIVARILQAKISSSEDASALDALSAVAKDPSSEEIEFHIERQLRGLGVGLDDSGNLVYQRDINAAKVEAAPA</sequence>
<reference evidence="1 2" key="1">
    <citation type="submission" date="2017-01" db="EMBL/GenBank/DDBJ databases">
        <title>Complete genome sequence of esterase-producing bacterium Croceicoccus marinus E4A9.</title>
        <authorList>
            <person name="Wu Y.-H."/>
            <person name="Cheng H."/>
            <person name="Xu L."/>
            <person name="Huo Y.-Y."/>
            <person name="Wang C.-S."/>
            <person name="Xu X.-W."/>
        </authorList>
    </citation>
    <scope>NUCLEOTIDE SEQUENCE [LARGE SCALE GENOMIC DNA]</scope>
    <source>
        <strain evidence="1 2">E4A9</strain>
        <plasmid evidence="2">Plasmid pcme4a9ii</plasmid>
    </source>
</reference>
<dbReference type="KEGG" id="cman:A9D14_18240"/>
<gene>
    <name evidence="1" type="ORF">A9D14_18240</name>
</gene>
<accession>A0A217EYT9</accession>
<evidence type="ECO:0000313" key="2">
    <source>
        <dbReference type="Proteomes" id="UP000195807"/>
    </source>
</evidence>
<keyword evidence="2" id="KW-1185">Reference proteome</keyword>